<dbReference type="Proteomes" id="UP000236884">
    <property type="component" value="Chromosome"/>
</dbReference>
<name>A0A0S3PS31_9BRAD</name>
<dbReference type="RefSeq" id="WP_096352999.1">
    <property type="nucleotide sequence ID" value="NZ_AP014946.1"/>
</dbReference>
<sequence>MPERDQRAGDAMLSDGNLIVVDLTPDELAKRAIDVVPLGDLEVPSGKLVATDPIVDLDQAPFVREVPPGRYPVTLYEAGYFVALAAIRFAPGAVDHWELARLPGRGIAVAADPEEFHGHDVDSARSCFMDAQAIPAIKKDVAIAAENGDAGDYVMDLLAEENLMYWPLDDDPVNVAIFQSGNGDGAYQSYWGLCAAGTPLALVTDFKIIKNADARSPL</sequence>
<dbReference type="Pfam" id="PF14025">
    <property type="entry name" value="DUF4241"/>
    <property type="match status" value="1"/>
</dbReference>
<evidence type="ECO:0000313" key="1">
    <source>
        <dbReference type="EMBL" id="BAT58691.1"/>
    </source>
</evidence>
<accession>A0A0S3PS31</accession>
<protein>
    <recommendedName>
        <fullName evidence="3">DUF4241 domain-containing protein</fullName>
    </recommendedName>
</protein>
<dbReference type="InterPro" id="IPR025335">
    <property type="entry name" value="DUF4241"/>
</dbReference>
<dbReference type="AlphaFoldDB" id="A0A0S3PS31"/>
<proteinExistence type="predicted"/>
<evidence type="ECO:0008006" key="3">
    <source>
        <dbReference type="Google" id="ProtNLM"/>
    </source>
</evidence>
<keyword evidence="2" id="KW-1185">Reference proteome</keyword>
<dbReference type="OrthoDB" id="9789980at2"/>
<dbReference type="EMBL" id="AP014946">
    <property type="protein sequence ID" value="BAT58691.1"/>
    <property type="molecule type" value="Genomic_DNA"/>
</dbReference>
<reference evidence="1 2" key="1">
    <citation type="submission" date="2015-08" db="EMBL/GenBank/DDBJ databases">
        <title>Investigation of the bacterial diversity of lava forest soil.</title>
        <authorList>
            <person name="Lee J.S."/>
        </authorList>
    </citation>
    <scope>NUCLEOTIDE SEQUENCE [LARGE SCALE GENOMIC DNA]</scope>
    <source>
        <strain evidence="1 2">GJW-30</strain>
    </source>
</reference>
<gene>
    <name evidence="1" type="ORF">GJW-30_1_01218</name>
</gene>
<evidence type="ECO:0000313" key="2">
    <source>
        <dbReference type="Proteomes" id="UP000236884"/>
    </source>
</evidence>
<organism evidence="1 2">
    <name type="scientific">Variibacter gotjawalensis</name>
    <dbReference type="NCBI Taxonomy" id="1333996"/>
    <lineage>
        <taxon>Bacteria</taxon>
        <taxon>Pseudomonadati</taxon>
        <taxon>Pseudomonadota</taxon>
        <taxon>Alphaproteobacteria</taxon>
        <taxon>Hyphomicrobiales</taxon>
        <taxon>Nitrobacteraceae</taxon>
        <taxon>Variibacter</taxon>
    </lineage>
</organism>
<dbReference type="KEGG" id="vgo:GJW-30_1_01218"/>